<dbReference type="PATRIC" id="fig|1172190.3.peg.1665"/>
<keyword evidence="1" id="KW-0732">Signal</keyword>
<evidence type="ECO:0008006" key="4">
    <source>
        <dbReference type="Google" id="ProtNLM"/>
    </source>
</evidence>
<proteinExistence type="predicted"/>
<evidence type="ECO:0000313" key="3">
    <source>
        <dbReference type="Proteomes" id="UP000015520"/>
    </source>
</evidence>
<sequence>MKKNKNILSLVFLASSLTLSPLLASSTNQQARTQSNSLSNNIANNLYSRGIDRDVSKKIAKRIFGEDEGTTNIMLINLQNNYTSLSQQEIVNFLSTEALLSKSVDLSSYDYLVSMVYKIKNKPLSSKDLKELSYIAKKNYFYSQSL</sequence>
<comment type="caution">
    <text evidence="2">The sequence shown here is derived from an EMBL/GenBank/DDBJ whole genome shotgun (WGS) entry which is preliminary data.</text>
</comment>
<dbReference type="EMBL" id="AUPZ01000011">
    <property type="protein sequence ID" value="EQB38758.1"/>
    <property type="molecule type" value="Genomic_DNA"/>
</dbReference>
<dbReference type="eggNOG" id="ENOG5031ART">
    <property type="taxonomic scope" value="Bacteria"/>
</dbReference>
<feature type="signal peptide" evidence="1">
    <location>
        <begin position="1"/>
        <end position="24"/>
    </location>
</feature>
<gene>
    <name evidence="2" type="ORF">M947_08650</name>
</gene>
<evidence type="ECO:0000313" key="2">
    <source>
        <dbReference type="EMBL" id="EQB38758.1"/>
    </source>
</evidence>
<feature type="chain" id="PRO_5004566921" description="DUF4476 domain-containing protein" evidence="1">
    <location>
        <begin position="25"/>
        <end position="146"/>
    </location>
</feature>
<reference evidence="2 3" key="1">
    <citation type="submission" date="2013-07" db="EMBL/GenBank/DDBJ databases">
        <title>Sulfurimonas hongkongensis AST-10 Genome Sequencing.</title>
        <authorList>
            <person name="Cai L."/>
            <person name="Zhang T."/>
        </authorList>
    </citation>
    <scope>NUCLEOTIDE SEQUENCE [LARGE SCALE GENOMIC DNA]</scope>
    <source>
        <strain evidence="2 3">AST-10</strain>
    </source>
</reference>
<organism evidence="2 3">
    <name type="scientific">Sulfurimonas hongkongensis</name>
    <dbReference type="NCBI Taxonomy" id="1172190"/>
    <lineage>
        <taxon>Bacteria</taxon>
        <taxon>Pseudomonadati</taxon>
        <taxon>Campylobacterota</taxon>
        <taxon>Epsilonproteobacteria</taxon>
        <taxon>Campylobacterales</taxon>
        <taxon>Sulfurimonadaceae</taxon>
        <taxon>Sulfurimonas</taxon>
    </lineage>
</organism>
<protein>
    <recommendedName>
        <fullName evidence="4">DUF4476 domain-containing protein</fullName>
    </recommendedName>
</protein>
<accession>T0KYY5</accession>
<dbReference type="RefSeq" id="WP_021287980.1">
    <property type="nucleotide sequence ID" value="NZ_AUPZ01000011.1"/>
</dbReference>
<dbReference type="OrthoDB" id="5373043at2"/>
<name>T0KYY5_9BACT</name>
<dbReference type="Proteomes" id="UP000015520">
    <property type="component" value="Unassembled WGS sequence"/>
</dbReference>
<keyword evidence="3" id="KW-1185">Reference proteome</keyword>
<evidence type="ECO:0000256" key="1">
    <source>
        <dbReference type="SAM" id="SignalP"/>
    </source>
</evidence>
<dbReference type="AlphaFoldDB" id="T0KYY5"/>